<dbReference type="InterPro" id="IPR006052">
    <property type="entry name" value="TNF_dom"/>
</dbReference>
<accession>A0AAN8M6Q0</accession>
<reference evidence="8 9" key="1">
    <citation type="submission" date="2021-04" db="EMBL/GenBank/DDBJ databases">
        <authorList>
            <person name="De Guttry C."/>
            <person name="Zahm M."/>
            <person name="Klopp C."/>
            <person name="Cabau C."/>
            <person name="Louis A."/>
            <person name="Berthelot C."/>
            <person name="Parey E."/>
            <person name="Roest Crollius H."/>
            <person name="Montfort J."/>
            <person name="Robinson-Rechavi M."/>
            <person name="Bucao C."/>
            <person name="Bouchez O."/>
            <person name="Gislard M."/>
            <person name="Lluch J."/>
            <person name="Milhes M."/>
            <person name="Lampietro C."/>
            <person name="Lopez Roques C."/>
            <person name="Donnadieu C."/>
            <person name="Braasch I."/>
            <person name="Desvignes T."/>
            <person name="Postlethwait J."/>
            <person name="Bobe J."/>
            <person name="Wedekind C."/>
            <person name="Guiguen Y."/>
        </authorList>
    </citation>
    <scope>NUCLEOTIDE SEQUENCE [LARGE SCALE GENOMIC DNA]</scope>
    <source>
        <strain evidence="8">Cs_M1</strain>
        <tissue evidence="8">Blood</tissue>
    </source>
</reference>
<evidence type="ECO:0000256" key="3">
    <source>
        <dbReference type="ARBA" id="ARBA00022514"/>
    </source>
</evidence>
<evidence type="ECO:0000256" key="6">
    <source>
        <dbReference type="SAM" id="Phobius"/>
    </source>
</evidence>
<dbReference type="InterPro" id="IPR008983">
    <property type="entry name" value="Tumour_necrosis_fac-like_dom"/>
</dbReference>
<dbReference type="PROSITE" id="PS50049">
    <property type="entry name" value="THD_2"/>
    <property type="match status" value="1"/>
</dbReference>
<evidence type="ECO:0000259" key="7">
    <source>
        <dbReference type="PROSITE" id="PS50049"/>
    </source>
</evidence>
<dbReference type="AlphaFoldDB" id="A0AAN8M6Q0"/>
<comment type="similarity">
    <text evidence="2">Belongs to the tumor necrosis factor family.</text>
</comment>
<dbReference type="GO" id="GO:0005615">
    <property type="term" value="C:extracellular space"/>
    <property type="evidence" value="ECO:0007669"/>
    <property type="project" value="UniProtKB-KW"/>
</dbReference>
<proteinExistence type="inferred from homology"/>
<dbReference type="SUPFAM" id="SSF49842">
    <property type="entry name" value="TNF-like"/>
    <property type="match status" value="1"/>
</dbReference>
<keyword evidence="6" id="KW-0812">Transmembrane</keyword>
<dbReference type="GO" id="GO:0005164">
    <property type="term" value="F:tumor necrosis factor receptor binding"/>
    <property type="evidence" value="ECO:0007669"/>
    <property type="project" value="InterPro"/>
</dbReference>
<keyword evidence="6" id="KW-1133">Transmembrane helix</keyword>
<dbReference type="SMART" id="SM00207">
    <property type="entry name" value="TNF"/>
    <property type="match status" value="1"/>
</dbReference>
<keyword evidence="9" id="KW-1185">Reference proteome</keyword>
<name>A0AAN8M6Q0_9TELE</name>
<comment type="subcellular location">
    <subcellularLocation>
        <location evidence="1">Membrane</location>
    </subcellularLocation>
</comment>
<dbReference type="EMBL" id="JAGTTL010000014">
    <property type="protein sequence ID" value="KAK6312991.1"/>
    <property type="molecule type" value="Genomic_DNA"/>
</dbReference>
<evidence type="ECO:0000256" key="4">
    <source>
        <dbReference type="ARBA" id="ARBA00023136"/>
    </source>
</evidence>
<dbReference type="PANTHER" id="PTHR11471:SF24">
    <property type="entry name" value="TUMOR NECROSIS FACTOR LIGAND SUPERFAMILY MEMBER 15"/>
    <property type="match status" value="1"/>
</dbReference>
<evidence type="ECO:0000256" key="2">
    <source>
        <dbReference type="ARBA" id="ARBA00008670"/>
    </source>
</evidence>
<evidence type="ECO:0000313" key="8">
    <source>
        <dbReference type="EMBL" id="KAK6312991.1"/>
    </source>
</evidence>
<evidence type="ECO:0000313" key="9">
    <source>
        <dbReference type="Proteomes" id="UP001356427"/>
    </source>
</evidence>
<gene>
    <name evidence="8" type="ORF">J4Q44_G00163380</name>
</gene>
<evidence type="ECO:0000256" key="1">
    <source>
        <dbReference type="ARBA" id="ARBA00004370"/>
    </source>
</evidence>
<protein>
    <recommendedName>
        <fullName evidence="7">THD domain-containing protein</fullName>
    </recommendedName>
</protein>
<dbReference type="Proteomes" id="UP001356427">
    <property type="component" value="Unassembled WGS sequence"/>
</dbReference>
<dbReference type="GO" id="GO:0005125">
    <property type="term" value="F:cytokine activity"/>
    <property type="evidence" value="ECO:0007669"/>
    <property type="project" value="UniProtKB-KW"/>
</dbReference>
<organism evidence="8 9">
    <name type="scientific">Coregonus suidteri</name>
    <dbReference type="NCBI Taxonomy" id="861788"/>
    <lineage>
        <taxon>Eukaryota</taxon>
        <taxon>Metazoa</taxon>
        <taxon>Chordata</taxon>
        <taxon>Craniata</taxon>
        <taxon>Vertebrata</taxon>
        <taxon>Euteleostomi</taxon>
        <taxon>Actinopterygii</taxon>
        <taxon>Neopterygii</taxon>
        <taxon>Teleostei</taxon>
        <taxon>Protacanthopterygii</taxon>
        <taxon>Salmoniformes</taxon>
        <taxon>Salmonidae</taxon>
        <taxon>Coregoninae</taxon>
        <taxon>Coregonus</taxon>
    </lineage>
</organism>
<sequence length="254" mass="28408">MTAAGAEAVCFEIPGCHHAESDRSLYARVSRRDKGRPMCLTRFAALVSLLLSCAVLLLNAYHHKAADYQHTSAGGDSMGSVQQKQQQIGNNPSAHLTAPDSFNHSKRVYLEWEYNLGLAHLIGFKYQDGDLIVLKDGMYKVYLQITFRRPGHFVCSEEDSVFILTQKVILFAKSYQKNRDLLTASDTVDCIPKSNDCQPPGSEGSGTQYWEKSPCTSGVFALKAGDRLRVRLGDRYHELMLLQEDRTFFGAHLI</sequence>
<feature type="region of interest" description="Disordered" evidence="5">
    <location>
        <begin position="74"/>
        <end position="96"/>
    </location>
</feature>
<feature type="domain" description="THD" evidence="7">
    <location>
        <begin position="92"/>
        <end position="254"/>
    </location>
</feature>
<comment type="caution">
    <text evidence="8">The sequence shown here is derived from an EMBL/GenBank/DDBJ whole genome shotgun (WGS) entry which is preliminary data.</text>
</comment>
<dbReference type="Gene3D" id="2.60.120.40">
    <property type="match status" value="1"/>
</dbReference>
<dbReference type="Pfam" id="PF00229">
    <property type="entry name" value="TNF"/>
    <property type="match status" value="1"/>
</dbReference>
<keyword evidence="3" id="KW-0202">Cytokine</keyword>
<dbReference type="GO" id="GO:0016020">
    <property type="term" value="C:membrane"/>
    <property type="evidence" value="ECO:0007669"/>
    <property type="project" value="UniProtKB-SubCell"/>
</dbReference>
<feature type="transmembrane region" description="Helical" evidence="6">
    <location>
        <begin position="40"/>
        <end position="61"/>
    </location>
</feature>
<keyword evidence="4 6" id="KW-0472">Membrane</keyword>
<evidence type="ECO:0000256" key="5">
    <source>
        <dbReference type="SAM" id="MobiDB-lite"/>
    </source>
</evidence>
<dbReference type="GO" id="GO:0006955">
    <property type="term" value="P:immune response"/>
    <property type="evidence" value="ECO:0007669"/>
    <property type="project" value="InterPro"/>
</dbReference>
<feature type="compositionally biased region" description="Polar residues" evidence="5">
    <location>
        <begin position="74"/>
        <end position="94"/>
    </location>
</feature>
<dbReference type="PANTHER" id="PTHR11471">
    <property type="entry name" value="TUMOR NECROSIS FACTOR FAMILY MEMBER"/>
    <property type="match status" value="1"/>
</dbReference>